<evidence type="ECO:0000313" key="2">
    <source>
        <dbReference type="EMBL" id="MCZ0963274.1"/>
    </source>
</evidence>
<keyword evidence="1" id="KW-1133">Transmembrane helix</keyword>
<sequence length="87" mass="9546">MHLRLFLIHIWVACIGGAVVIAGLAMGHVNAATFIWGAIIGLALGVPAALLNWVYLRPNRSRQIGWTWPIARKIQAAARQHPSTRQS</sequence>
<accession>A0ABT4J819</accession>
<keyword evidence="1" id="KW-0472">Membrane</keyword>
<dbReference type="RefSeq" id="WP_268943347.1">
    <property type="nucleotide sequence ID" value="NZ_JAPTYD010000033.1"/>
</dbReference>
<keyword evidence="1" id="KW-0812">Transmembrane</keyword>
<dbReference type="Proteomes" id="UP001149822">
    <property type="component" value="Unassembled WGS sequence"/>
</dbReference>
<protein>
    <submittedName>
        <fullName evidence="2">Uncharacterized protein</fullName>
    </submittedName>
</protein>
<feature type="transmembrane region" description="Helical" evidence="1">
    <location>
        <begin position="7"/>
        <end position="28"/>
    </location>
</feature>
<name>A0ABT4J819_9RHOB</name>
<reference evidence="2" key="1">
    <citation type="submission" date="2022-12" db="EMBL/GenBank/DDBJ databases">
        <title>Paracoccus sp. EF6 isolated from a lake water.</title>
        <authorList>
            <person name="Liu H."/>
        </authorList>
    </citation>
    <scope>NUCLEOTIDE SEQUENCE</scope>
    <source>
        <strain evidence="2">EF6</strain>
    </source>
</reference>
<evidence type="ECO:0000313" key="3">
    <source>
        <dbReference type="Proteomes" id="UP001149822"/>
    </source>
</evidence>
<gene>
    <name evidence="2" type="ORF">OU682_16815</name>
</gene>
<comment type="caution">
    <text evidence="2">The sequence shown here is derived from an EMBL/GenBank/DDBJ whole genome shotgun (WGS) entry which is preliminary data.</text>
</comment>
<dbReference type="EMBL" id="JAPTYD010000033">
    <property type="protein sequence ID" value="MCZ0963274.1"/>
    <property type="molecule type" value="Genomic_DNA"/>
</dbReference>
<organism evidence="2 3">
    <name type="scientific">Paracoccus benzoatiresistens</name>
    <dbReference type="NCBI Taxonomy" id="2997341"/>
    <lineage>
        <taxon>Bacteria</taxon>
        <taxon>Pseudomonadati</taxon>
        <taxon>Pseudomonadota</taxon>
        <taxon>Alphaproteobacteria</taxon>
        <taxon>Rhodobacterales</taxon>
        <taxon>Paracoccaceae</taxon>
        <taxon>Paracoccus</taxon>
    </lineage>
</organism>
<proteinExistence type="predicted"/>
<feature type="transmembrane region" description="Helical" evidence="1">
    <location>
        <begin position="34"/>
        <end position="56"/>
    </location>
</feature>
<evidence type="ECO:0000256" key="1">
    <source>
        <dbReference type="SAM" id="Phobius"/>
    </source>
</evidence>
<keyword evidence="3" id="KW-1185">Reference proteome</keyword>